<evidence type="ECO:0000313" key="9">
    <source>
        <dbReference type="Proteomes" id="UP000015104"/>
    </source>
</evidence>
<organism evidence="8 9">
    <name type="scientific">Tetranychus urticae</name>
    <name type="common">Two-spotted spider mite</name>
    <dbReference type="NCBI Taxonomy" id="32264"/>
    <lineage>
        <taxon>Eukaryota</taxon>
        <taxon>Metazoa</taxon>
        <taxon>Ecdysozoa</taxon>
        <taxon>Arthropoda</taxon>
        <taxon>Chelicerata</taxon>
        <taxon>Arachnida</taxon>
        <taxon>Acari</taxon>
        <taxon>Acariformes</taxon>
        <taxon>Trombidiformes</taxon>
        <taxon>Prostigmata</taxon>
        <taxon>Eleutherengona</taxon>
        <taxon>Raphignathae</taxon>
        <taxon>Tetranychoidea</taxon>
        <taxon>Tetranychidae</taxon>
        <taxon>Tetranychus</taxon>
    </lineage>
</organism>
<dbReference type="InterPro" id="IPR027359">
    <property type="entry name" value="Volt_channel_dom_sf"/>
</dbReference>
<reference evidence="8" key="2">
    <citation type="submission" date="2015-06" db="UniProtKB">
        <authorList>
            <consortium name="EnsemblMetazoa"/>
        </authorList>
    </citation>
    <scope>IDENTIFICATION</scope>
</reference>
<dbReference type="GO" id="GO:0086010">
    <property type="term" value="P:membrane depolarization during action potential"/>
    <property type="evidence" value="ECO:0007669"/>
    <property type="project" value="TreeGrafter"/>
</dbReference>
<dbReference type="eggNOG" id="KOG2302">
    <property type="taxonomic scope" value="Eukaryota"/>
</dbReference>
<comment type="subcellular location">
    <subcellularLocation>
        <location evidence="1">Membrane</location>
        <topology evidence="1">Multi-pass membrane protein</topology>
    </subcellularLocation>
</comment>
<dbReference type="GO" id="GO:0043005">
    <property type="term" value="C:neuron projection"/>
    <property type="evidence" value="ECO:0007669"/>
    <property type="project" value="TreeGrafter"/>
</dbReference>
<keyword evidence="2 6" id="KW-0812">Transmembrane</keyword>
<dbReference type="Gene3D" id="1.20.120.350">
    <property type="entry name" value="Voltage-gated potassium channels. Chain C"/>
    <property type="match status" value="1"/>
</dbReference>
<dbReference type="AlphaFoldDB" id="T1JU89"/>
<evidence type="ECO:0000256" key="5">
    <source>
        <dbReference type="SAM" id="MobiDB-lite"/>
    </source>
</evidence>
<dbReference type="InterPro" id="IPR043203">
    <property type="entry name" value="VGCC_Ca_Na"/>
</dbReference>
<dbReference type="EMBL" id="CAEY01000772">
    <property type="status" value="NOT_ANNOTATED_CDS"/>
    <property type="molecule type" value="Genomic_DNA"/>
</dbReference>
<accession>T1JU89</accession>
<dbReference type="GO" id="GO:0008332">
    <property type="term" value="F:low voltage-gated calcium channel activity"/>
    <property type="evidence" value="ECO:0007669"/>
    <property type="project" value="TreeGrafter"/>
</dbReference>
<feature type="domain" description="Ion transport" evidence="7">
    <location>
        <begin position="39"/>
        <end position="160"/>
    </location>
</feature>
<keyword evidence="9" id="KW-1185">Reference proteome</keyword>
<proteinExistence type="predicted"/>
<protein>
    <recommendedName>
        <fullName evidence="7">Ion transport domain-containing protein</fullName>
    </recommendedName>
</protein>
<name>T1JU89_TETUR</name>
<feature type="region of interest" description="Disordered" evidence="5">
    <location>
        <begin position="11"/>
        <end position="33"/>
    </location>
</feature>
<dbReference type="GO" id="GO:0001518">
    <property type="term" value="C:voltage-gated sodium channel complex"/>
    <property type="evidence" value="ECO:0007669"/>
    <property type="project" value="TreeGrafter"/>
</dbReference>
<dbReference type="PANTHER" id="PTHR10037:SF230">
    <property type="entry name" value="CA[2+]-CHANNEL PROTEIN ALPHA[[1]] SUBUNIT T, ISOFORM F"/>
    <property type="match status" value="1"/>
</dbReference>
<evidence type="ECO:0000259" key="7">
    <source>
        <dbReference type="Pfam" id="PF00520"/>
    </source>
</evidence>
<evidence type="ECO:0000256" key="2">
    <source>
        <dbReference type="ARBA" id="ARBA00022692"/>
    </source>
</evidence>
<dbReference type="Proteomes" id="UP000015104">
    <property type="component" value="Unassembled WGS sequence"/>
</dbReference>
<dbReference type="EnsemblMetazoa" id="tetur02g00050.1">
    <property type="protein sequence ID" value="tetur02g00050.1"/>
    <property type="gene ID" value="tetur02g00050"/>
</dbReference>
<evidence type="ECO:0000256" key="4">
    <source>
        <dbReference type="ARBA" id="ARBA00023136"/>
    </source>
</evidence>
<reference evidence="9" key="1">
    <citation type="submission" date="2011-08" db="EMBL/GenBank/DDBJ databases">
        <authorList>
            <person name="Rombauts S."/>
        </authorList>
    </citation>
    <scope>NUCLEOTIDE SEQUENCE</scope>
    <source>
        <strain evidence="9">London</strain>
    </source>
</reference>
<dbReference type="PANTHER" id="PTHR10037">
    <property type="entry name" value="VOLTAGE-GATED CATION CHANNEL CALCIUM AND SODIUM"/>
    <property type="match status" value="1"/>
</dbReference>
<dbReference type="GO" id="GO:0070509">
    <property type="term" value="P:calcium ion import"/>
    <property type="evidence" value="ECO:0007669"/>
    <property type="project" value="TreeGrafter"/>
</dbReference>
<dbReference type="GO" id="GO:0005248">
    <property type="term" value="F:voltage-gated sodium channel activity"/>
    <property type="evidence" value="ECO:0007669"/>
    <property type="project" value="TreeGrafter"/>
</dbReference>
<dbReference type="STRING" id="32264.T1JU89"/>
<sequence>MDLDVLGPVEQMMRPDDDVPTDDEENSLDSLDDDPSLRMCIESPITISPDELTQALEMSNLIFTFLFGIEMALKILAEGCFHYISDGFNVFDGIVVLVSIMELIEDSGSGLSVLRTFRLLRILKLVRFMPALKRQLVIMLRTLDNVAVFFALLVLFIFIFR</sequence>
<feature type="compositionally biased region" description="Acidic residues" evidence="5">
    <location>
        <begin position="18"/>
        <end position="33"/>
    </location>
</feature>
<dbReference type="SUPFAM" id="SSF81324">
    <property type="entry name" value="Voltage-gated potassium channels"/>
    <property type="match status" value="1"/>
</dbReference>
<evidence type="ECO:0000256" key="3">
    <source>
        <dbReference type="ARBA" id="ARBA00022989"/>
    </source>
</evidence>
<evidence type="ECO:0000313" key="8">
    <source>
        <dbReference type="EnsemblMetazoa" id="tetur02g00050.1"/>
    </source>
</evidence>
<keyword evidence="3 6" id="KW-1133">Transmembrane helix</keyword>
<evidence type="ECO:0000256" key="1">
    <source>
        <dbReference type="ARBA" id="ARBA00004141"/>
    </source>
</evidence>
<dbReference type="InterPro" id="IPR005821">
    <property type="entry name" value="Ion_trans_dom"/>
</dbReference>
<feature type="transmembrane region" description="Helical" evidence="6">
    <location>
        <begin position="138"/>
        <end position="160"/>
    </location>
</feature>
<keyword evidence="4 6" id="KW-0472">Membrane</keyword>
<evidence type="ECO:0000256" key="6">
    <source>
        <dbReference type="SAM" id="Phobius"/>
    </source>
</evidence>
<dbReference type="Pfam" id="PF00520">
    <property type="entry name" value="Ion_trans"/>
    <property type="match status" value="1"/>
</dbReference>
<dbReference type="HOGENOM" id="CLU_1645889_0_0_1"/>